<evidence type="ECO:0000313" key="10">
    <source>
        <dbReference type="Proteomes" id="UP000662814"/>
    </source>
</evidence>
<gene>
    <name evidence="9" type="ORF">HCR76_15225</name>
</gene>
<dbReference type="Pfam" id="PF00528">
    <property type="entry name" value="BPD_transp_1"/>
    <property type="match status" value="1"/>
</dbReference>
<feature type="domain" description="ABC transmembrane type-1" evidence="8">
    <location>
        <begin position="65"/>
        <end position="255"/>
    </location>
</feature>
<evidence type="ECO:0000256" key="6">
    <source>
        <dbReference type="ARBA" id="ARBA00023136"/>
    </source>
</evidence>
<dbReference type="Proteomes" id="UP000662814">
    <property type="component" value="Chromosome"/>
</dbReference>
<evidence type="ECO:0000256" key="2">
    <source>
        <dbReference type="ARBA" id="ARBA00022448"/>
    </source>
</evidence>
<proteinExistence type="inferred from homology"/>
<dbReference type="RefSeq" id="WP_166987404.1">
    <property type="nucleotide sequence ID" value="NZ_CP061169.1"/>
</dbReference>
<feature type="transmembrane region" description="Helical" evidence="7">
    <location>
        <begin position="136"/>
        <end position="156"/>
    </location>
</feature>
<evidence type="ECO:0000256" key="1">
    <source>
        <dbReference type="ARBA" id="ARBA00004651"/>
    </source>
</evidence>
<dbReference type="InterPro" id="IPR000515">
    <property type="entry name" value="MetI-like"/>
</dbReference>
<dbReference type="EMBL" id="CP061169">
    <property type="protein sequence ID" value="QPZ38120.1"/>
    <property type="molecule type" value="Genomic_DNA"/>
</dbReference>
<dbReference type="InterPro" id="IPR035906">
    <property type="entry name" value="MetI-like_sf"/>
</dbReference>
<keyword evidence="2 7" id="KW-0813">Transport</keyword>
<comment type="similarity">
    <text evidence="7">Belongs to the binding-protein-dependent transport system permease family.</text>
</comment>
<keyword evidence="6 7" id="KW-0472">Membrane</keyword>
<organism evidence="9 10">
    <name type="scientific">Paramicrobacterium chengjingii</name>
    <dbReference type="NCBI Taxonomy" id="2769067"/>
    <lineage>
        <taxon>Bacteria</taxon>
        <taxon>Bacillati</taxon>
        <taxon>Actinomycetota</taxon>
        <taxon>Actinomycetes</taxon>
        <taxon>Micrococcales</taxon>
        <taxon>Microbacteriaceae</taxon>
        <taxon>Paramicrobacterium</taxon>
    </lineage>
</organism>
<evidence type="ECO:0000256" key="4">
    <source>
        <dbReference type="ARBA" id="ARBA00022692"/>
    </source>
</evidence>
<dbReference type="InterPro" id="IPR050901">
    <property type="entry name" value="BP-dep_ABC_trans_perm"/>
</dbReference>
<evidence type="ECO:0000313" key="9">
    <source>
        <dbReference type="EMBL" id="QPZ38120.1"/>
    </source>
</evidence>
<keyword evidence="4 7" id="KW-0812">Transmembrane</keyword>
<evidence type="ECO:0000256" key="5">
    <source>
        <dbReference type="ARBA" id="ARBA00022989"/>
    </source>
</evidence>
<evidence type="ECO:0000256" key="7">
    <source>
        <dbReference type="RuleBase" id="RU363032"/>
    </source>
</evidence>
<name>A0ABX6YHE1_9MICO</name>
<dbReference type="PANTHER" id="PTHR32243">
    <property type="entry name" value="MALTOSE TRANSPORT SYSTEM PERMEASE-RELATED"/>
    <property type="match status" value="1"/>
</dbReference>
<feature type="transmembrane region" description="Helical" evidence="7">
    <location>
        <begin position="177"/>
        <end position="199"/>
    </location>
</feature>
<keyword evidence="5 7" id="KW-1133">Transmembrane helix</keyword>
<keyword evidence="10" id="KW-1185">Reference proteome</keyword>
<feature type="transmembrane region" description="Helical" evidence="7">
    <location>
        <begin position="234"/>
        <end position="254"/>
    </location>
</feature>
<dbReference type="PROSITE" id="PS50928">
    <property type="entry name" value="ABC_TM1"/>
    <property type="match status" value="1"/>
</dbReference>
<reference evidence="9 10" key="1">
    <citation type="submission" date="2020-12" db="EMBL/GenBank/DDBJ databases">
        <title>Microbacterium sp. HY060.</title>
        <authorList>
            <person name="Zhou J."/>
        </authorList>
    </citation>
    <scope>NUCLEOTIDE SEQUENCE [LARGE SCALE GENOMIC DNA]</scope>
    <source>
        <strain evidence="9 10">HY60</strain>
    </source>
</reference>
<feature type="transmembrane region" description="Helical" evidence="7">
    <location>
        <begin position="12"/>
        <end position="30"/>
    </location>
</feature>
<dbReference type="Gene3D" id="1.10.3720.10">
    <property type="entry name" value="MetI-like"/>
    <property type="match status" value="1"/>
</dbReference>
<dbReference type="PANTHER" id="PTHR32243:SF18">
    <property type="entry name" value="INNER MEMBRANE ABC TRANSPORTER PERMEASE PROTEIN YCJP"/>
    <property type="match status" value="1"/>
</dbReference>
<accession>A0ABX6YHE1</accession>
<keyword evidence="3" id="KW-1003">Cell membrane</keyword>
<comment type="subcellular location">
    <subcellularLocation>
        <location evidence="1 7">Cell membrane</location>
        <topology evidence="1 7">Multi-pass membrane protein</topology>
    </subcellularLocation>
</comment>
<protein>
    <submittedName>
        <fullName evidence="9">Carbohydrate ABC transporter permease</fullName>
    </submittedName>
</protein>
<feature type="transmembrane region" description="Helical" evidence="7">
    <location>
        <begin position="69"/>
        <end position="91"/>
    </location>
</feature>
<sequence length="269" mass="29221">MQKNSFGAARTVLTYIIVLGSLLPLVWLLVTSLKVGRSAQGGFSFIPSFDSFASVLGQSDFFEAYGNSLIIVAATTLLSLFFGITAGYTIARTQGKATGAMGIWIILVRMAPPMGFALPFFLMFRATGLLDTYPALVLVYLTITLPFVTWIMAGYFRSIPVALEEAARIDGCTRIQALFRIIVPSSWPGIATCAIFSFIMSWNEFFYPLILSGRETRTVSVSIQGFISYAGVDWAELSAASVLVILPVLIFTIFTQKGLIRGLTAGAVK</sequence>
<dbReference type="CDD" id="cd06261">
    <property type="entry name" value="TM_PBP2"/>
    <property type="match status" value="1"/>
</dbReference>
<feature type="transmembrane region" description="Helical" evidence="7">
    <location>
        <begin position="103"/>
        <end position="124"/>
    </location>
</feature>
<evidence type="ECO:0000259" key="8">
    <source>
        <dbReference type="PROSITE" id="PS50928"/>
    </source>
</evidence>
<dbReference type="SUPFAM" id="SSF161098">
    <property type="entry name" value="MetI-like"/>
    <property type="match status" value="1"/>
</dbReference>
<evidence type="ECO:0000256" key="3">
    <source>
        <dbReference type="ARBA" id="ARBA00022475"/>
    </source>
</evidence>